<feature type="transmembrane region" description="Helical" evidence="1">
    <location>
        <begin position="37"/>
        <end position="56"/>
    </location>
</feature>
<evidence type="ECO:0000259" key="2">
    <source>
        <dbReference type="Pfam" id="PF07331"/>
    </source>
</evidence>
<keyword evidence="1" id="KW-1133">Transmembrane helix</keyword>
<reference evidence="3 4" key="1">
    <citation type="submission" date="2019-07" db="EMBL/GenBank/DDBJ databases">
        <title>The pathways for chlorine oxyanion respiration interact through the shared metabolite chlorate.</title>
        <authorList>
            <person name="Barnum T.P."/>
            <person name="Cheng Y."/>
            <person name="Hill K.A."/>
            <person name="Lucas L.N."/>
            <person name="Carlson H.K."/>
            <person name="Coates J.D."/>
        </authorList>
    </citation>
    <scope>NUCLEOTIDE SEQUENCE [LARGE SCALE GENOMIC DNA]</scope>
    <source>
        <strain evidence="3 4">SFB-3</strain>
    </source>
</reference>
<dbReference type="RefSeq" id="WP_144308319.1">
    <property type="nucleotide sequence ID" value="NZ_VMNK01000003.1"/>
</dbReference>
<evidence type="ECO:0000313" key="4">
    <source>
        <dbReference type="Proteomes" id="UP000319502"/>
    </source>
</evidence>
<proteinExistence type="predicted"/>
<keyword evidence="1" id="KW-0472">Membrane</keyword>
<comment type="caution">
    <text evidence="3">The sequence shown here is derived from an EMBL/GenBank/DDBJ whole genome shotgun (WGS) entry which is preliminary data.</text>
</comment>
<dbReference type="Proteomes" id="UP000319502">
    <property type="component" value="Unassembled WGS sequence"/>
</dbReference>
<dbReference type="OrthoDB" id="8795337at2"/>
<dbReference type="InterPro" id="IPR009936">
    <property type="entry name" value="DUF1468"/>
</dbReference>
<feature type="transmembrane region" description="Helical" evidence="1">
    <location>
        <begin position="91"/>
        <end position="110"/>
    </location>
</feature>
<organism evidence="3 4">
    <name type="scientific">Denitromonas halophila</name>
    <dbReference type="NCBI Taxonomy" id="1629404"/>
    <lineage>
        <taxon>Bacteria</taxon>
        <taxon>Pseudomonadati</taxon>
        <taxon>Pseudomonadota</taxon>
        <taxon>Betaproteobacteria</taxon>
        <taxon>Rhodocyclales</taxon>
        <taxon>Zoogloeaceae</taxon>
        <taxon>Denitromonas</taxon>
    </lineage>
</organism>
<feature type="transmembrane region" description="Helical" evidence="1">
    <location>
        <begin position="122"/>
        <end position="142"/>
    </location>
</feature>
<dbReference type="Pfam" id="PF07331">
    <property type="entry name" value="TctB"/>
    <property type="match status" value="1"/>
</dbReference>
<dbReference type="AlphaFoldDB" id="A0A557R104"/>
<keyword evidence="4" id="KW-1185">Reference proteome</keyword>
<evidence type="ECO:0000256" key="1">
    <source>
        <dbReference type="SAM" id="Phobius"/>
    </source>
</evidence>
<feature type="domain" description="DUF1468" evidence="2">
    <location>
        <begin position="5"/>
        <end position="137"/>
    </location>
</feature>
<keyword evidence="1" id="KW-0812">Transmembrane</keyword>
<sequence>MSERIFGAFLLLLSVGGIFVGWDLKAPISYEPVGPRAFPLLVFSLLGVCALGLILTRREATEWAPSPVLLRVGAMFLTVLAYALLFDKLGFVISTALMSVPLARFFGGTWRQAMLAGAGLGVLLFLFFDRLLDVVLPVGYWLKPLLG</sequence>
<gene>
    <name evidence="3" type="ORF">FHP91_03795</name>
</gene>
<accession>A0A557R104</accession>
<dbReference type="EMBL" id="VMNK01000003">
    <property type="protein sequence ID" value="TVO58796.1"/>
    <property type="molecule type" value="Genomic_DNA"/>
</dbReference>
<protein>
    <submittedName>
        <fullName evidence="3">Tripartite tricarboxylate transporter TctB family protein</fullName>
    </submittedName>
</protein>
<name>A0A557R104_9RHOO</name>
<feature type="transmembrane region" description="Helical" evidence="1">
    <location>
        <begin position="68"/>
        <end position="85"/>
    </location>
</feature>
<evidence type="ECO:0000313" key="3">
    <source>
        <dbReference type="EMBL" id="TVO58796.1"/>
    </source>
</evidence>